<dbReference type="RefSeq" id="WP_284131608.1">
    <property type="nucleotide sequence ID" value="NZ_JASKYM010000001.1"/>
</dbReference>
<feature type="transmembrane region" description="Helical" evidence="1">
    <location>
        <begin position="204"/>
        <end position="223"/>
    </location>
</feature>
<accession>A0ABT7E9I5</accession>
<evidence type="ECO:0000313" key="2">
    <source>
        <dbReference type="EMBL" id="MDK2562641.1"/>
    </source>
</evidence>
<keyword evidence="1" id="KW-0812">Transmembrane</keyword>
<sequence>MAKVLRSKYNSTGERCVDACLNYGELRYVGENGCPMNIEIPSDKYEEATRDFEDRVREGITQSSIDPKEIFKRGSLTYTQAKKLANEGKIKGLDFFEIDSSVECDHLLGVSGSVEYALSLWNGESRNEALLKSVVRAITVYGESFIRGLDLDNTVDSTSYNRFAKNLHSIDTMVDINLYKVRNYHIDNEISVDGLDVKKKIIKIIDLPLGILGAFLGFIVMQVCTNYGEIINNNITSILFNGISMIVFGLIVMKGSRSIIDKYVKNNTHLIMEMFNEELEKSSYDNLLTEKEACIILKNITKGEVTKLLLDMKGSINKKVSSSNIVTKETKFILDARRTVILPSEYEIKEALSKLVGTYKDKLLSDYNVNNI</sequence>
<comment type="caution">
    <text evidence="2">The sequence shown here is derived from an EMBL/GenBank/DDBJ whole genome shotgun (WGS) entry which is preliminary data.</text>
</comment>
<keyword evidence="1" id="KW-1133">Transmembrane helix</keyword>
<name>A0ABT7E9I5_9FIRM</name>
<keyword evidence="1" id="KW-0472">Membrane</keyword>
<dbReference type="Proteomes" id="UP001301012">
    <property type="component" value="Unassembled WGS sequence"/>
</dbReference>
<proteinExistence type="predicted"/>
<reference evidence="2 3" key="1">
    <citation type="submission" date="2023-05" db="EMBL/GenBank/DDBJ databases">
        <title>Rombocin, a short stable natural nisin variant, displays selective antimicrobial activity against Listeria monocytogenes and employs dual mode of action to kill target bacterial strains.</title>
        <authorList>
            <person name="Wambui J."/>
            <person name="Stephan R."/>
            <person name="Kuipers O.P."/>
        </authorList>
    </citation>
    <scope>NUCLEOTIDE SEQUENCE [LARGE SCALE GENOMIC DNA]</scope>
    <source>
        <strain evidence="2 3">RC002</strain>
    </source>
</reference>
<protein>
    <submittedName>
        <fullName evidence="2">Uncharacterized protein</fullName>
    </submittedName>
</protein>
<evidence type="ECO:0000313" key="3">
    <source>
        <dbReference type="Proteomes" id="UP001301012"/>
    </source>
</evidence>
<evidence type="ECO:0000256" key="1">
    <source>
        <dbReference type="SAM" id="Phobius"/>
    </source>
</evidence>
<feature type="transmembrane region" description="Helical" evidence="1">
    <location>
        <begin position="235"/>
        <end position="253"/>
    </location>
</feature>
<organism evidence="2 3">
    <name type="scientific">Romboutsia sedimentorum</name>
    <dbReference type="NCBI Taxonomy" id="1368474"/>
    <lineage>
        <taxon>Bacteria</taxon>
        <taxon>Bacillati</taxon>
        <taxon>Bacillota</taxon>
        <taxon>Clostridia</taxon>
        <taxon>Peptostreptococcales</taxon>
        <taxon>Peptostreptococcaceae</taxon>
        <taxon>Romboutsia</taxon>
    </lineage>
</organism>
<gene>
    <name evidence="2" type="ORF">QOZ84_03695</name>
</gene>
<keyword evidence="3" id="KW-1185">Reference proteome</keyword>
<dbReference type="EMBL" id="JASKYM010000001">
    <property type="protein sequence ID" value="MDK2562641.1"/>
    <property type="molecule type" value="Genomic_DNA"/>
</dbReference>